<keyword evidence="2" id="KW-0472">Membrane</keyword>
<evidence type="ECO:0000256" key="1">
    <source>
        <dbReference type="SAM" id="MobiDB-lite"/>
    </source>
</evidence>
<sequence>MGERRDDGGVPGRRRVHPGGTTSARPERPGEDLPLPGAVLEARLGIVIRGGDPDGAGCEAERVAVAAFRAARDSGVHRAARTRRRDDWRPREARRARLSLRATLSVLLASLTLGGAVAVASVGSFGSAPHGGHPAERVGHPSAGAPRQPAAPRDGTAPGTSSARPGHPATAADTLAHCRAYEQVHKDGKALDATAWRRLVKAAGGEGEVTAYCAAELARADARNPHWSAHQGKSGAAPGKGGKGSGNGSGKNSGGNGATGDSGSKGNDTSASHAKN</sequence>
<evidence type="ECO:0000313" key="4">
    <source>
        <dbReference type="Proteomes" id="UP000053024"/>
    </source>
</evidence>
<feature type="region of interest" description="Disordered" evidence="1">
    <location>
        <begin position="1"/>
        <end position="35"/>
    </location>
</feature>
<dbReference type="RefSeq" id="WP_061920434.1">
    <property type="nucleotide sequence ID" value="NZ_JBEYBH010000006.1"/>
</dbReference>
<keyword evidence="2" id="KW-1133">Transmembrane helix</keyword>
<gene>
    <name evidence="3" type="ORF">AQJ66_13085</name>
</gene>
<dbReference type="EMBL" id="LMWX01000018">
    <property type="protein sequence ID" value="KUN85877.1"/>
    <property type="molecule type" value="Genomic_DNA"/>
</dbReference>
<accession>A0A101T534</accession>
<protein>
    <submittedName>
        <fullName evidence="3">Uncharacterized protein</fullName>
    </submittedName>
</protein>
<feature type="compositionally biased region" description="Polar residues" evidence="1">
    <location>
        <begin position="261"/>
        <end position="276"/>
    </location>
</feature>
<keyword evidence="2" id="KW-0812">Transmembrane</keyword>
<keyword evidence="4" id="KW-1185">Reference proteome</keyword>
<dbReference type="STRING" id="285568.AQJ66_13085"/>
<evidence type="ECO:0000256" key="2">
    <source>
        <dbReference type="SAM" id="Phobius"/>
    </source>
</evidence>
<dbReference type="AlphaFoldDB" id="A0A101T534"/>
<feature type="region of interest" description="Disordered" evidence="1">
    <location>
        <begin position="129"/>
        <end position="169"/>
    </location>
</feature>
<name>A0A101T534_9ACTN</name>
<feature type="compositionally biased region" description="Gly residues" evidence="1">
    <location>
        <begin position="238"/>
        <end position="260"/>
    </location>
</feature>
<proteinExistence type="predicted"/>
<comment type="caution">
    <text evidence="3">The sequence shown here is derived from an EMBL/GenBank/DDBJ whole genome shotgun (WGS) entry which is preliminary data.</text>
</comment>
<organism evidence="3 4">
    <name type="scientific">Streptomyces bungoensis</name>
    <dbReference type="NCBI Taxonomy" id="285568"/>
    <lineage>
        <taxon>Bacteria</taxon>
        <taxon>Bacillati</taxon>
        <taxon>Actinomycetota</taxon>
        <taxon>Actinomycetes</taxon>
        <taxon>Kitasatosporales</taxon>
        <taxon>Streptomycetaceae</taxon>
        <taxon>Streptomyces</taxon>
    </lineage>
</organism>
<dbReference type="Proteomes" id="UP000053024">
    <property type="component" value="Unassembled WGS sequence"/>
</dbReference>
<feature type="transmembrane region" description="Helical" evidence="2">
    <location>
        <begin position="98"/>
        <end position="120"/>
    </location>
</feature>
<evidence type="ECO:0000313" key="3">
    <source>
        <dbReference type="EMBL" id="KUN85877.1"/>
    </source>
</evidence>
<reference evidence="3 4" key="1">
    <citation type="submission" date="2015-10" db="EMBL/GenBank/DDBJ databases">
        <title>Draft genome sequence of Streptomyces bungoensis DSM 41781, type strain for the species Streptomyces bungoensis.</title>
        <authorList>
            <person name="Ruckert C."/>
            <person name="Winkler A."/>
            <person name="Kalinowski J."/>
            <person name="Kampfer P."/>
            <person name="Glaeser S."/>
        </authorList>
    </citation>
    <scope>NUCLEOTIDE SEQUENCE [LARGE SCALE GENOMIC DNA]</scope>
    <source>
        <strain evidence="3 4">DSM 41781</strain>
    </source>
</reference>
<feature type="region of interest" description="Disordered" evidence="1">
    <location>
        <begin position="224"/>
        <end position="276"/>
    </location>
</feature>